<dbReference type="Proteomes" id="UP000585638">
    <property type="component" value="Unassembled WGS sequence"/>
</dbReference>
<sequence>MVEVGGVALLKVHEEADTVRAEADIHGVLALMDTSLSPDEDRSETVANGLHATLSLCAVSLRDFEPASKTEMAKPCQI</sequence>
<dbReference type="AlphaFoldDB" id="A0A7W9KF47"/>
<protein>
    <submittedName>
        <fullName evidence="1">Uncharacterized protein</fullName>
    </submittedName>
</protein>
<gene>
    <name evidence="1" type="ORF">BJ998_002660</name>
</gene>
<evidence type="ECO:0000313" key="1">
    <source>
        <dbReference type="EMBL" id="MBB5891464.1"/>
    </source>
</evidence>
<dbReference type="EMBL" id="JACHIR010000001">
    <property type="protein sequence ID" value="MBB5891464.1"/>
    <property type="molecule type" value="Genomic_DNA"/>
</dbReference>
<keyword evidence="2" id="KW-1185">Reference proteome</keyword>
<name>A0A7W9KF47_9PSEU</name>
<reference evidence="1 2" key="1">
    <citation type="submission" date="2020-08" db="EMBL/GenBank/DDBJ databases">
        <title>Sequencing the genomes of 1000 actinobacteria strains.</title>
        <authorList>
            <person name="Klenk H.-P."/>
        </authorList>
    </citation>
    <scope>NUCLEOTIDE SEQUENCE [LARGE SCALE GENOMIC DNA]</scope>
    <source>
        <strain evidence="1 2">DSM 43851</strain>
    </source>
</reference>
<comment type="caution">
    <text evidence="1">The sequence shown here is derived from an EMBL/GenBank/DDBJ whole genome shotgun (WGS) entry which is preliminary data.</text>
</comment>
<evidence type="ECO:0000313" key="2">
    <source>
        <dbReference type="Proteomes" id="UP000585638"/>
    </source>
</evidence>
<accession>A0A7W9KF47</accession>
<dbReference type="RefSeq" id="WP_184861564.1">
    <property type="nucleotide sequence ID" value="NZ_BAAAWY010000095.1"/>
</dbReference>
<proteinExistence type="predicted"/>
<organism evidence="1 2">
    <name type="scientific">Kutzneria kofuensis</name>
    <dbReference type="NCBI Taxonomy" id="103725"/>
    <lineage>
        <taxon>Bacteria</taxon>
        <taxon>Bacillati</taxon>
        <taxon>Actinomycetota</taxon>
        <taxon>Actinomycetes</taxon>
        <taxon>Pseudonocardiales</taxon>
        <taxon>Pseudonocardiaceae</taxon>
        <taxon>Kutzneria</taxon>
    </lineage>
</organism>